<evidence type="ECO:0000313" key="2">
    <source>
        <dbReference type="EMBL" id="OSS54223.1"/>
    </source>
</evidence>
<sequence length="89" mass="9959">MLIRALIRSIEETSRPYNHPRHSSSPTLLSSKVEDHVTRVFEWASPCMERMPEESDDSDDAACKSDGSDLENMTDEGFEVASRTDSGNP</sequence>
<dbReference type="AlphaFoldDB" id="A0A1Y2MDL4"/>
<reference evidence="2 3" key="1">
    <citation type="journal article" date="2017" name="Genome Announc.">
        <title>Genome sequence of the saprophytic ascomycete Epicoccum nigrum ICMP 19927 strain isolated from New Zealand.</title>
        <authorList>
            <person name="Fokin M."/>
            <person name="Fleetwood D."/>
            <person name="Weir B.S."/>
            <person name="Villas-Boas S.G."/>
        </authorList>
    </citation>
    <scope>NUCLEOTIDE SEQUENCE [LARGE SCALE GENOMIC DNA]</scope>
    <source>
        <strain evidence="2 3">ICMP 19927</strain>
    </source>
</reference>
<accession>A0A1Y2MDL4</accession>
<name>A0A1Y2MDL4_EPING</name>
<gene>
    <name evidence="2" type="ORF">B5807_01534</name>
</gene>
<dbReference type="EMBL" id="KZ107838">
    <property type="protein sequence ID" value="OSS54223.1"/>
    <property type="molecule type" value="Genomic_DNA"/>
</dbReference>
<proteinExistence type="predicted"/>
<dbReference type="Proteomes" id="UP000193240">
    <property type="component" value="Unassembled WGS sequence"/>
</dbReference>
<dbReference type="InParanoid" id="A0A1Y2MDL4"/>
<organism evidence="2 3">
    <name type="scientific">Epicoccum nigrum</name>
    <name type="common">Soil fungus</name>
    <name type="synonym">Epicoccum purpurascens</name>
    <dbReference type="NCBI Taxonomy" id="105696"/>
    <lineage>
        <taxon>Eukaryota</taxon>
        <taxon>Fungi</taxon>
        <taxon>Dikarya</taxon>
        <taxon>Ascomycota</taxon>
        <taxon>Pezizomycotina</taxon>
        <taxon>Dothideomycetes</taxon>
        <taxon>Pleosporomycetidae</taxon>
        <taxon>Pleosporales</taxon>
        <taxon>Pleosporineae</taxon>
        <taxon>Didymellaceae</taxon>
        <taxon>Epicoccum</taxon>
    </lineage>
</organism>
<evidence type="ECO:0000256" key="1">
    <source>
        <dbReference type="SAM" id="MobiDB-lite"/>
    </source>
</evidence>
<evidence type="ECO:0000313" key="3">
    <source>
        <dbReference type="Proteomes" id="UP000193240"/>
    </source>
</evidence>
<feature type="region of interest" description="Disordered" evidence="1">
    <location>
        <begin position="48"/>
        <end position="89"/>
    </location>
</feature>
<feature type="compositionally biased region" description="Acidic residues" evidence="1">
    <location>
        <begin position="68"/>
        <end position="78"/>
    </location>
</feature>
<keyword evidence="3" id="KW-1185">Reference proteome</keyword>
<protein>
    <submittedName>
        <fullName evidence="2">Uncharacterized protein</fullName>
    </submittedName>
</protein>